<keyword evidence="3" id="KW-1185">Reference proteome</keyword>
<comment type="caution">
    <text evidence="2">The sequence shown here is derived from an EMBL/GenBank/DDBJ whole genome shotgun (WGS) entry which is preliminary data.</text>
</comment>
<keyword evidence="2" id="KW-0255">Endonuclease</keyword>
<proteinExistence type="predicted"/>
<keyword evidence="2" id="KW-0378">Hydrolase</keyword>
<evidence type="ECO:0000313" key="2">
    <source>
        <dbReference type="EMBL" id="GAA2516823.1"/>
    </source>
</evidence>
<name>A0ABN3NCM3_9ACTN</name>
<dbReference type="GO" id="GO:0004519">
    <property type="term" value="F:endonuclease activity"/>
    <property type="evidence" value="ECO:0007669"/>
    <property type="project" value="UniProtKB-KW"/>
</dbReference>
<dbReference type="InterPro" id="IPR011335">
    <property type="entry name" value="Restrct_endonuc-II-like"/>
</dbReference>
<dbReference type="CDD" id="cd06260">
    <property type="entry name" value="DUF820-like"/>
    <property type="match status" value="1"/>
</dbReference>
<evidence type="ECO:0000259" key="1">
    <source>
        <dbReference type="Pfam" id="PF05685"/>
    </source>
</evidence>
<dbReference type="EMBL" id="BAAARY010000004">
    <property type="protein sequence ID" value="GAA2516823.1"/>
    <property type="molecule type" value="Genomic_DNA"/>
</dbReference>
<dbReference type="PANTHER" id="PTHR35400:SF3">
    <property type="entry name" value="SLL1072 PROTEIN"/>
    <property type="match status" value="1"/>
</dbReference>
<dbReference type="InterPro" id="IPR012296">
    <property type="entry name" value="Nuclease_put_TT1808"/>
</dbReference>
<dbReference type="SUPFAM" id="SSF52980">
    <property type="entry name" value="Restriction endonuclease-like"/>
    <property type="match status" value="1"/>
</dbReference>
<dbReference type="Proteomes" id="UP001499978">
    <property type="component" value="Unassembled WGS sequence"/>
</dbReference>
<dbReference type="InterPro" id="IPR008538">
    <property type="entry name" value="Uma2"/>
</dbReference>
<protein>
    <submittedName>
        <fullName evidence="2">Uma2 family endonuclease</fullName>
    </submittedName>
</protein>
<dbReference type="Gene3D" id="3.90.1570.10">
    <property type="entry name" value="tt1808, chain A"/>
    <property type="match status" value="1"/>
</dbReference>
<evidence type="ECO:0000313" key="3">
    <source>
        <dbReference type="Proteomes" id="UP001499978"/>
    </source>
</evidence>
<sequence length="216" mass="23845">MTAEPIPATETRGPTGLIGAELDSAAAMWQPDPARQRRADHTLEDLLTLPHDAPRVELVDGVLHVAPSPTENHQDIVSLLWSWLRAHTPADYKVTAGMSVALTERDVRIPDVIVRRAGGSGARHFVTADQVVIAVEVVSPGTRRTDRFAKPGEYAAAGIRHYWRIEQDPVHVYAYRLSDRPGRSGYREYELVADSADSLKLTEPFEISIPISQITP</sequence>
<dbReference type="RefSeq" id="WP_344169508.1">
    <property type="nucleotide sequence ID" value="NZ_BAAARY010000004.1"/>
</dbReference>
<accession>A0ABN3NCM3</accession>
<feature type="domain" description="Putative restriction endonuclease" evidence="1">
    <location>
        <begin position="43"/>
        <end position="209"/>
    </location>
</feature>
<organism evidence="2 3">
    <name type="scientific">Pilimelia columellifera subsp. columellifera</name>
    <dbReference type="NCBI Taxonomy" id="706583"/>
    <lineage>
        <taxon>Bacteria</taxon>
        <taxon>Bacillati</taxon>
        <taxon>Actinomycetota</taxon>
        <taxon>Actinomycetes</taxon>
        <taxon>Micromonosporales</taxon>
        <taxon>Micromonosporaceae</taxon>
        <taxon>Pilimelia</taxon>
    </lineage>
</organism>
<dbReference type="Pfam" id="PF05685">
    <property type="entry name" value="Uma2"/>
    <property type="match status" value="1"/>
</dbReference>
<gene>
    <name evidence="2" type="ORF">GCM10010201_11950</name>
</gene>
<dbReference type="PANTHER" id="PTHR35400">
    <property type="entry name" value="SLR1083 PROTEIN"/>
    <property type="match status" value="1"/>
</dbReference>
<keyword evidence="2" id="KW-0540">Nuclease</keyword>
<reference evidence="2 3" key="1">
    <citation type="journal article" date="2019" name="Int. J. Syst. Evol. Microbiol.">
        <title>The Global Catalogue of Microorganisms (GCM) 10K type strain sequencing project: providing services to taxonomists for standard genome sequencing and annotation.</title>
        <authorList>
            <consortium name="The Broad Institute Genomics Platform"/>
            <consortium name="The Broad Institute Genome Sequencing Center for Infectious Disease"/>
            <person name="Wu L."/>
            <person name="Ma J."/>
        </authorList>
    </citation>
    <scope>NUCLEOTIDE SEQUENCE [LARGE SCALE GENOMIC DNA]</scope>
    <source>
        <strain evidence="2 3">JCM 3367</strain>
    </source>
</reference>